<evidence type="ECO:0000313" key="2">
    <source>
        <dbReference type="EMBL" id="GIX84463.1"/>
    </source>
</evidence>
<keyword evidence="3" id="KW-1185">Reference proteome</keyword>
<evidence type="ECO:0000313" key="3">
    <source>
        <dbReference type="Proteomes" id="UP001054945"/>
    </source>
</evidence>
<sequence>MNTLNETLDALEYDIYKHDLMHQISESEHTNPSRPNSRDGELDDFDTSSCSSLSAVTVLSKDMKKNFDVNSTGSRSLEKNLSEEFSTFRNSIYGVGKVMPGIFAETTGKDIERSPDGSEEGSQRKYETETIDIHAPTSRVPSPPNKRSKTLTNSPVVFSEDSLSESAAEYAEESSNASVSYSNGSALYSDISPESPTSYSIESSNAQTVHSMNSTKESNVYPEESTKAPTTDSVESITVCTALGPSNASATSPSEDEGKSSASERQPNKCHGHKSSNTERKDQAVKKSDKRHLLTKSPSTESVTTISTDMTTDSLESCPSSPTLERSSLLFESNTKFGGHVDKQVDPKFHSIFQIATKIQEKLVLPENRSG</sequence>
<feature type="compositionally biased region" description="Polar residues" evidence="1">
    <location>
        <begin position="192"/>
        <end position="218"/>
    </location>
</feature>
<gene>
    <name evidence="2" type="primary">AVEN_272620_1</name>
    <name evidence="2" type="ORF">CEXT_496771</name>
</gene>
<name>A0AAV4NII8_CAEEX</name>
<protein>
    <submittedName>
        <fullName evidence="2">Uncharacterized protein</fullName>
    </submittedName>
</protein>
<accession>A0AAV4NII8</accession>
<evidence type="ECO:0000256" key="1">
    <source>
        <dbReference type="SAM" id="MobiDB-lite"/>
    </source>
</evidence>
<dbReference type="AlphaFoldDB" id="A0AAV4NII8"/>
<reference evidence="2 3" key="1">
    <citation type="submission" date="2021-06" db="EMBL/GenBank/DDBJ databases">
        <title>Caerostris extrusa draft genome.</title>
        <authorList>
            <person name="Kono N."/>
            <person name="Arakawa K."/>
        </authorList>
    </citation>
    <scope>NUCLEOTIDE SEQUENCE [LARGE SCALE GENOMIC DNA]</scope>
</reference>
<feature type="compositionally biased region" description="Polar residues" evidence="1">
    <location>
        <begin position="296"/>
        <end position="325"/>
    </location>
</feature>
<organism evidence="2 3">
    <name type="scientific">Caerostris extrusa</name>
    <name type="common">Bark spider</name>
    <name type="synonym">Caerostris bankana</name>
    <dbReference type="NCBI Taxonomy" id="172846"/>
    <lineage>
        <taxon>Eukaryota</taxon>
        <taxon>Metazoa</taxon>
        <taxon>Ecdysozoa</taxon>
        <taxon>Arthropoda</taxon>
        <taxon>Chelicerata</taxon>
        <taxon>Arachnida</taxon>
        <taxon>Araneae</taxon>
        <taxon>Araneomorphae</taxon>
        <taxon>Entelegynae</taxon>
        <taxon>Araneoidea</taxon>
        <taxon>Araneidae</taxon>
        <taxon>Caerostris</taxon>
    </lineage>
</organism>
<feature type="region of interest" description="Disordered" evidence="1">
    <location>
        <begin position="106"/>
        <end position="325"/>
    </location>
</feature>
<feature type="region of interest" description="Disordered" evidence="1">
    <location>
        <begin position="26"/>
        <end position="48"/>
    </location>
</feature>
<dbReference type="EMBL" id="BPLR01020968">
    <property type="protein sequence ID" value="GIX84463.1"/>
    <property type="molecule type" value="Genomic_DNA"/>
</dbReference>
<comment type="caution">
    <text evidence="2">The sequence shown here is derived from an EMBL/GenBank/DDBJ whole genome shotgun (WGS) entry which is preliminary data.</text>
</comment>
<feature type="compositionally biased region" description="Basic and acidic residues" evidence="1">
    <location>
        <begin position="26"/>
        <end position="40"/>
    </location>
</feature>
<feature type="compositionally biased region" description="Polar residues" evidence="1">
    <location>
        <begin position="227"/>
        <end position="253"/>
    </location>
</feature>
<proteinExistence type="predicted"/>
<feature type="compositionally biased region" description="Low complexity" evidence="1">
    <location>
        <begin position="159"/>
        <end position="186"/>
    </location>
</feature>
<feature type="compositionally biased region" description="Basic and acidic residues" evidence="1">
    <location>
        <begin position="107"/>
        <end position="132"/>
    </location>
</feature>
<feature type="compositionally biased region" description="Basic and acidic residues" evidence="1">
    <location>
        <begin position="276"/>
        <end position="287"/>
    </location>
</feature>
<dbReference type="Proteomes" id="UP001054945">
    <property type="component" value="Unassembled WGS sequence"/>
</dbReference>